<evidence type="ECO:0000256" key="3">
    <source>
        <dbReference type="ARBA" id="ARBA00022525"/>
    </source>
</evidence>
<proteinExistence type="inferred from homology"/>
<dbReference type="KEGG" id="btab:109034166"/>
<dbReference type="PANTHER" id="PTHR10009:SF11">
    <property type="entry name" value="RH54244P"/>
    <property type="match status" value="1"/>
</dbReference>
<reference evidence="5" key="1">
    <citation type="submission" date="2021-12" db="EMBL/GenBank/DDBJ databases">
        <authorList>
            <person name="King R."/>
        </authorList>
    </citation>
    <scope>NUCLEOTIDE SEQUENCE</scope>
</reference>
<dbReference type="AlphaFoldDB" id="A0A9P0AC38"/>
<evidence type="ECO:0000256" key="1">
    <source>
        <dbReference type="ARBA" id="ARBA00004613"/>
    </source>
</evidence>
<feature type="signal peptide" evidence="4">
    <location>
        <begin position="1"/>
        <end position="22"/>
    </location>
</feature>
<evidence type="ECO:0000313" key="6">
    <source>
        <dbReference type="Proteomes" id="UP001152759"/>
    </source>
</evidence>
<protein>
    <submittedName>
        <fullName evidence="5">Uncharacterized protein</fullName>
    </submittedName>
</protein>
<accession>A0A9P0AC38</accession>
<comment type="subcellular location">
    <subcellularLocation>
        <location evidence="1">Secreted</location>
    </subcellularLocation>
</comment>
<dbReference type="Gene3D" id="2.120.10.30">
    <property type="entry name" value="TolB, C-terminal domain"/>
    <property type="match status" value="1"/>
</dbReference>
<dbReference type="PRINTS" id="PR01366">
    <property type="entry name" value="ROYALJELLY"/>
</dbReference>
<evidence type="ECO:0000313" key="5">
    <source>
        <dbReference type="EMBL" id="CAH0389386.1"/>
    </source>
</evidence>
<dbReference type="PANTHER" id="PTHR10009">
    <property type="entry name" value="PROTEIN YELLOW-RELATED"/>
    <property type="match status" value="1"/>
</dbReference>
<gene>
    <name evidence="5" type="ORF">BEMITA_LOCUS8219</name>
</gene>
<evidence type="ECO:0000256" key="2">
    <source>
        <dbReference type="ARBA" id="ARBA00009127"/>
    </source>
</evidence>
<keyword evidence="6" id="KW-1185">Reference proteome</keyword>
<dbReference type="FunFam" id="2.120.10.30:FF:000045">
    <property type="entry name" value="Blast:Protein yellow"/>
    <property type="match status" value="1"/>
</dbReference>
<feature type="chain" id="PRO_5040509715" evidence="4">
    <location>
        <begin position="23"/>
        <end position="413"/>
    </location>
</feature>
<dbReference type="EMBL" id="OU963865">
    <property type="protein sequence ID" value="CAH0389386.1"/>
    <property type="molecule type" value="Genomic_DNA"/>
</dbReference>
<evidence type="ECO:0000256" key="4">
    <source>
        <dbReference type="SAM" id="SignalP"/>
    </source>
</evidence>
<dbReference type="GO" id="GO:0005576">
    <property type="term" value="C:extracellular region"/>
    <property type="evidence" value="ECO:0007669"/>
    <property type="project" value="UniProtKB-SubCell"/>
</dbReference>
<dbReference type="Pfam" id="PF03022">
    <property type="entry name" value="MRJP"/>
    <property type="match status" value="1"/>
</dbReference>
<sequence>MERLSGLIVATFLLLVVAAIESSSYQLKEAYSWKVVDFQYPNDTVRQGALKSGSFVQENSLPLGVEVWKNKLFITLPRWKPGIPATLTYINLDDASGDKSPKLIPYPDWETHDLETNGSKIVSVFRLNVDVCDRLWMVDTGLVDILGEHKHIKAPRILVYDLKTDKLIDEYEVKKEHLKENTFLANIIVDVTPETCDKPFAYVTDLMAYGLIVYDMKNKDSWRIDHHYFHFDPLSGDYHIGGVNFQWNDGIFGIALSPAPKEGHRTLYFHPLSSTREFAVSTRVLQNKTNADSYHEYKILGSRGPNSQATASSLDEKTGVLVYTQVNKDAIGCWNSVRHADEYSADTNGIIAADNETLIFPNDLKVDKNGNLWVVSDRLPQYIYKQLDYKDVNFRVLTASVAEAIKGTVCDNA</sequence>
<name>A0A9P0AC38_BEMTA</name>
<keyword evidence="4" id="KW-0732">Signal</keyword>
<dbReference type="InterPro" id="IPR017996">
    <property type="entry name" value="MRJP/yellow-related"/>
</dbReference>
<comment type="similarity">
    <text evidence="2">Belongs to the major royal jelly protein family.</text>
</comment>
<dbReference type="Proteomes" id="UP001152759">
    <property type="component" value="Chromosome 4"/>
</dbReference>
<dbReference type="InterPro" id="IPR011042">
    <property type="entry name" value="6-blade_b-propeller_TolB-like"/>
</dbReference>
<keyword evidence="3" id="KW-0964">Secreted</keyword>
<organism evidence="5 6">
    <name type="scientific">Bemisia tabaci</name>
    <name type="common">Sweetpotato whitefly</name>
    <name type="synonym">Aleurodes tabaci</name>
    <dbReference type="NCBI Taxonomy" id="7038"/>
    <lineage>
        <taxon>Eukaryota</taxon>
        <taxon>Metazoa</taxon>
        <taxon>Ecdysozoa</taxon>
        <taxon>Arthropoda</taxon>
        <taxon>Hexapoda</taxon>
        <taxon>Insecta</taxon>
        <taxon>Pterygota</taxon>
        <taxon>Neoptera</taxon>
        <taxon>Paraneoptera</taxon>
        <taxon>Hemiptera</taxon>
        <taxon>Sternorrhyncha</taxon>
        <taxon>Aleyrodoidea</taxon>
        <taxon>Aleyrodidae</taxon>
        <taxon>Aleyrodinae</taxon>
        <taxon>Bemisia</taxon>
    </lineage>
</organism>